<dbReference type="CDD" id="cd02440">
    <property type="entry name" value="AdoMet_MTases"/>
    <property type="match status" value="1"/>
</dbReference>
<dbReference type="SUPFAM" id="SSF53335">
    <property type="entry name" value="S-adenosyl-L-methionine-dependent methyltransferases"/>
    <property type="match status" value="2"/>
</dbReference>
<reference evidence="3" key="1">
    <citation type="submission" date="2019-02" db="EMBL/GenBank/DDBJ databases">
        <authorList>
            <person name="Gruber-Vodicka R. H."/>
            <person name="Seah K. B. B."/>
        </authorList>
    </citation>
    <scope>NUCLEOTIDE SEQUENCE</scope>
    <source>
        <strain evidence="3">BECK_BY1</strain>
    </source>
</reference>
<keyword evidence="3" id="KW-0489">Methyltransferase</keyword>
<dbReference type="GO" id="GO:0008168">
    <property type="term" value="F:methyltransferase activity"/>
    <property type="evidence" value="ECO:0007669"/>
    <property type="project" value="UniProtKB-KW"/>
</dbReference>
<dbReference type="Gene3D" id="3.40.50.150">
    <property type="entry name" value="Vaccinia Virus protein VP39"/>
    <property type="match status" value="2"/>
</dbReference>
<dbReference type="AlphaFoldDB" id="A0A451A169"/>
<evidence type="ECO:0000256" key="1">
    <source>
        <dbReference type="ARBA" id="ARBA00022679"/>
    </source>
</evidence>
<dbReference type="InterPro" id="IPR029063">
    <property type="entry name" value="SAM-dependent_MTases_sf"/>
</dbReference>
<sequence length="415" mass="48578">MHDTRDRKWHRFLKSFTLFRTALIQESYIETILKYIPIHTNILEVACGSGLTSVLLSDLGYNVVCTDRNTLLLDDPARKFAGFERLSVEQLDMFRLGQSYPSGHFDLIFHQGVLEHFDDAEIVAALKQQAKVAGYVIFDVPNDIRSDKTGLYGDERFLPVERWKELCIESGFDVLDVVGRRFEGDLDKVKAILGREERNRYGTSSTFVLKSKWTTPDRLHYGCGTVYLDGYLNVDAAPDFYSMDRSELARTHLHRNRTNYANYYKESFSDVYPNRDTRRIVVDMDMSLKALAGIFTHRFSELVMVHCLEHIPRYELDDFFADLKRIMRKDCRCVFAVPDNPAMVRLYLDAKTREDRAMYHNWIFGSQRNRYSHHFNGYDEEMLTALLHEHFQRVEYQENKNEYPALWVACTGLKE</sequence>
<dbReference type="PANTHER" id="PTHR43861">
    <property type="entry name" value="TRANS-ACONITATE 2-METHYLTRANSFERASE-RELATED"/>
    <property type="match status" value="1"/>
</dbReference>
<accession>A0A451A169</accession>
<protein>
    <submittedName>
        <fullName evidence="3">Methyltransferase domain-containing protein</fullName>
    </submittedName>
</protein>
<name>A0A451A169_9GAMM</name>
<evidence type="ECO:0000259" key="2">
    <source>
        <dbReference type="Pfam" id="PF13649"/>
    </source>
</evidence>
<dbReference type="EMBL" id="CAADFX010000108">
    <property type="protein sequence ID" value="VFK59776.1"/>
    <property type="molecule type" value="Genomic_DNA"/>
</dbReference>
<proteinExistence type="predicted"/>
<dbReference type="Pfam" id="PF13649">
    <property type="entry name" value="Methyltransf_25"/>
    <property type="match status" value="1"/>
</dbReference>
<dbReference type="GO" id="GO:0032259">
    <property type="term" value="P:methylation"/>
    <property type="evidence" value="ECO:0007669"/>
    <property type="project" value="UniProtKB-KW"/>
</dbReference>
<evidence type="ECO:0000313" key="3">
    <source>
        <dbReference type="EMBL" id="VFK59776.1"/>
    </source>
</evidence>
<keyword evidence="1 3" id="KW-0808">Transferase</keyword>
<gene>
    <name evidence="3" type="ORF">BECKTUN1418D_GA0071000_110813</name>
</gene>
<feature type="domain" description="Methyltransferase" evidence="2">
    <location>
        <begin position="42"/>
        <end position="132"/>
    </location>
</feature>
<dbReference type="InterPro" id="IPR041698">
    <property type="entry name" value="Methyltransf_25"/>
</dbReference>
<organism evidence="3">
    <name type="scientific">Candidatus Kentrum sp. TUN</name>
    <dbReference type="NCBI Taxonomy" id="2126343"/>
    <lineage>
        <taxon>Bacteria</taxon>
        <taxon>Pseudomonadati</taxon>
        <taxon>Pseudomonadota</taxon>
        <taxon>Gammaproteobacteria</taxon>
        <taxon>Candidatus Kentrum</taxon>
    </lineage>
</organism>